<dbReference type="Gene3D" id="3.40.50.2000">
    <property type="entry name" value="Glycogen Phosphorylase B"/>
    <property type="match status" value="2"/>
</dbReference>
<reference evidence="3 4" key="1">
    <citation type="submission" date="2019-03" db="EMBL/GenBank/DDBJ databases">
        <title>Genomic Encyclopedia of Type Strains, Phase IV (KMG-IV): sequencing the most valuable type-strain genomes for metagenomic binning, comparative biology and taxonomic classification.</title>
        <authorList>
            <person name="Goeker M."/>
        </authorList>
    </citation>
    <scope>NUCLEOTIDE SEQUENCE [LARGE SCALE GENOMIC DNA]</scope>
    <source>
        <strain evidence="3 4">DSM 100309</strain>
    </source>
</reference>
<gene>
    <name evidence="3" type="ORF">EDC63_11242</name>
</gene>
<proteinExistence type="predicted"/>
<dbReference type="SUPFAM" id="SSF53756">
    <property type="entry name" value="UDP-Glycosyltransferase/glycogen phosphorylase"/>
    <property type="match status" value="1"/>
</dbReference>
<dbReference type="GO" id="GO:0016757">
    <property type="term" value="F:glycosyltransferase activity"/>
    <property type="evidence" value="ECO:0007669"/>
    <property type="project" value="InterPro"/>
</dbReference>
<protein>
    <submittedName>
        <fullName evidence="3">Glycosyltransferase involved in cell wall biosynthesis</fullName>
    </submittedName>
</protein>
<comment type="caution">
    <text evidence="3">The sequence shown here is derived from an EMBL/GenBank/DDBJ whole genome shotgun (WGS) entry which is preliminary data.</text>
</comment>
<keyword evidence="3" id="KW-0808">Transferase</keyword>
<organism evidence="3 4">
    <name type="scientific">Sulfurirhabdus autotrophica</name>
    <dbReference type="NCBI Taxonomy" id="1706046"/>
    <lineage>
        <taxon>Bacteria</taxon>
        <taxon>Pseudomonadati</taxon>
        <taxon>Pseudomonadota</taxon>
        <taxon>Betaproteobacteria</taxon>
        <taxon>Nitrosomonadales</taxon>
        <taxon>Sulfuricellaceae</taxon>
        <taxon>Sulfurirhabdus</taxon>
    </lineage>
</organism>
<sequence>MTVQAFLLNHLKAMQEIYEVYVITNTVTPDFLQAFGIQAKVIPLRIERKISLWTDLRAMFSLFLVFRQNHFDLVHSVTPKAGLLSMMAGCFAFIPIRLHTFTGQVWATRSGLGRFVLKNVDRLLGKCATHLLVDSVSQKEFLVHEHVLSSNKATVLVHGSISGVNTERFKPNPISRRKIRQQIGIAETGILFLFLGRLTKDKGILDLVEAFTRLRKDNQEIHLLLVGPDEDAVQKAIREVSSDCIGSINFVGFTNTPEAYMAAADVFCLPSYREGFGSVIIEAACVGIPAIGSRIYGIVDAIEDGKSGLLHDAKNVQDLLDKMRLLASDSELRGKMGRYAQNRAKSLFPTSIVTAALLEYYQELLPETL</sequence>
<feature type="domain" description="Glycosyltransferase subfamily 4-like N-terminal" evidence="2">
    <location>
        <begin position="7"/>
        <end position="156"/>
    </location>
</feature>
<dbReference type="CDD" id="cd03808">
    <property type="entry name" value="GT4_CapM-like"/>
    <property type="match status" value="1"/>
</dbReference>
<name>A0A4R3Y0V4_9PROT</name>
<dbReference type="OrthoDB" id="9775208at2"/>
<feature type="domain" description="Glycosyl transferase family 1" evidence="1">
    <location>
        <begin position="176"/>
        <end position="343"/>
    </location>
</feature>
<dbReference type="Pfam" id="PF13439">
    <property type="entry name" value="Glyco_transf_4"/>
    <property type="match status" value="1"/>
</dbReference>
<dbReference type="RefSeq" id="WP_124945455.1">
    <property type="nucleotide sequence ID" value="NZ_BHVT01000015.1"/>
</dbReference>
<evidence type="ECO:0000259" key="2">
    <source>
        <dbReference type="Pfam" id="PF13439"/>
    </source>
</evidence>
<dbReference type="PANTHER" id="PTHR12526">
    <property type="entry name" value="GLYCOSYLTRANSFERASE"/>
    <property type="match status" value="1"/>
</dbReference>
<dbReference type="Pfam" id="PF00534">
    <property type="entry name" value="Glycos_transf_1"/>
    <property type="match status" value="1"/>
</dbReference>
<evidence type="ECO:0000313" key="3">
    <source>
        <dbReference type="EMBL" id="TCV84278.1"/>
    </source>
</evidence>
<dbReference type="AlphaFoldDB" id="A0A4R3Y0V4"/>
<keyword evidence="4" id="KW-1185">Reference proteome</keyword>
<dbReference type="PANTHER" id="PTHR12526:SF630">
    <property type="entry name" value="GLYCOSYLTRANSFERASE"/>
    <property type="match status" value="1"/>
</dbReference>
<accession>A0A4R3Y0V4</accession>
<dbReference type="InterPro" id="IPR028098">
    <property type="entry name" value="Glyco_trans_4-like_N"/>
</dbReference>
<dbReference type="Proteomes" id="UP000295367">
    <property type="component" value="Unassembled WGS sequence"/>
</dbReference>
<dbReference type="InterPro" id="IPR001296">
    <property type="entry name" value="Glyco_trans_1"/>
</dbReference>
<dbReference type="EMBL" id="SMCO01000012">
    <property type="protein sequence ID" value="TCV84278.1"/>
    <property type="molecule type" value="Genomic_DNA"/>
</dbReference>
<evidence type="ECO:0000259" key="1">
    <source>
        <dbReference type="Pfam" id="PF00534"/>
    </source>
</evidence>
<evidence type="ECO:0000313" key="4">
    <source>
        <dbReference type="Proteomes" id="UP000295367"/>
    </source>
</evidence>